<reference evidence="2 3" key="1">
    <citation type="submission" date="2016-06" db="EMBL/GenBank/DDBJ databases">
        <authorList>
            <person name="Kjaerup R.B."/>
            <person name="Dalgaard T.S."/>
            <person name="Juul-Madsen H.R."/>
        </authorList>
    </citation>
    <scope>NUCLEOTIDE SEQUENCE [LARGE SCALE GENOMIC DNA]</scope>
    <source>
        <strain evidence="2 3">DSM 45577</strain>
    </source>
</reference>
<dbReference type="Proteomes" id="UP000198937">
    <property type="component" value="Unassembled WGS sequence"/>
</dbReference>
<accession>A0A1C6USH4</accession>
<dbReference type="AlphaFoldDB" id="A0A1C6USH4"/>
<keyword evidence="3" id="KW-1185">Reference proteome</keyword>
<feature type="region of interest" description="Disordered" evidence="1">
    <location>
        <begin position="62"/>
        <end position="84"/>
    </location>
</feature>
<dbReference type="EMBL" id="FMIA01000002">
    <property type="protein sequence ID" value="SCL56936.1"/>
    <property type="molecule type" value="Genomic_DNA"/>
</dbReference>
<evidence type="ECO:0000313" key="3">
    <source>
        <dbReference type="Proteomes" id="UP000198937"/>
    </source>
</evidence>
<protein>
    <submittedName>
        <fullName evidence="2">Uncharacterized protein</fullName>
    </submittedName>
</protein>
<organism evidence="2 3">
    <name type="scientific">Micromonospora yangpuensis</name>
    <dbReference type="NCBI Taxonomy" id="683228"/>
    <lineage>
        <taxon>Bacteria</taxon>
        <taxon>Bacillati</taxon>
        <taxon>Actinomycetota</taxon>
        <taxon>Actinomycetes</taxon>
        <taxon>Micromonosporales</taxon>
        <taxon>Micromonosporaceae</taxon>
        <taxon>Micromonospora</taxon>
    </lineage>
</organism>
<name>A0A1C6USH4_9ACTN</name>
<evidence type="ECO:0000313" key="2">
    <source>
        <dbReference type="EMBL" id="SCL56936.1"/>
    </source>
</evidence>
<sequence>MFLVVRNGQRGGDVGGDAAGALWESPLVGVGGVLFETPAVSREGVHQNLFGVLLRYPTVSQVGQKRTDGDGKAARRSSCMSNSR</sequence>
<evidence type="ECO:0000256" key="1">
    <source>
        <dbReference type="SAM" id="MobiDB-lite"/>
    </source>
</evidence>
<dbReference type="RefSeq" id="WP_091438906.1">
    <property type="nucleotide sequence ID" value="NZ_BMMJ01000018.1"/>
</dbReference>
<gene>
    <name evidence="2" type="ORF">GA0070617_3388</name>
</gene>
<proteinExistence type="predicted"/>